<gene>
    <name evidence="1" type="ORF">DLM85_23175</name>
</gene>
<name>A0A328BA60_9BACT</name>
<comment type="caution">
    <text evidence="1">The sequence shown here is derived from an EMBL/GenBank/DDBJ whole genome shotgun (WGS) entry which is preliminary data.</text>
</comment>
<dbReference type="Pfam" id="PF19452">
    <property type="entry name" value="DUF5990"/>
    <property type="match status" value="1"/>
</dbReference>
<dbReference type="OrthoDB" id="8796340at2"/>
<keyword evidence="2" id="KW-1185">Reference proteome</keyword>
<protein>
    <submittedName>
        <fullName evidence="1">Uncharacterized protein</fullName>
    </submittedName>
</protein>
<dbReference type="RefSeq" id="WP_111480570.1">
    <property type="nucleotide sequence ID" value="NZ_QHKM01000013.1"/>
</dbReference>
<dbReference type="Proteomes" id="UP000248553">
    <property type="component" value="Unassembled WGS sequence"/>
</dbReference>
<organism evidence="1 2">
    <name type="scientific">Hymenobacter edaphi</name>
    <dbReference type="NCBI Taxonomy" id="2211146"/>
    <lineage>
        <taxon>Bacteria</taxon>
        <taxon>Pseudomonadati</taxon>
        <taxon>Bacteroidota</taxon>
        <taxon>Cytophagia</taxon>
        <taxon>Cytophagales</taxon>
        <taxon>Hymenobacteraceae</taxon>
        <taxon>Hymenobacter</taxon>
    </lineage>
</organism>
<dbReference type="AlphaFoldDB" id="A0A328BA60"/>
<proteinExistence type="predicted"/>
<evidence type="ECO:0000313" key="1">
    <source>
        <dbReference type="EMBL" id="RAK62594.1"/>
    </source>
</evidence>
<reference evidence="2" key="1">
    <citation type="submission" date="2018-05" db="EMBL/GenBank/DDBJ databases">
        <authorList>
            <person name="Nie L."/>
        </authorList>
    </citation>
    <scope>NUCLEOTIDE SEQUENCE [LARGE SCALE GENOMIC DNA]</scope>
    <source>
        <strain evidence="2">NL</strain>
    </source>
</reference>
<dbReference type="EMBL" id="QHKM01000013">
    <property type="protein sequence ID" value="RAK62594.1"/>
    <property type="molecule type" value="Genomic_DNA"/>
</dbReference>
<evidence type="ECO:0000313" key="2">
    <source>
        <dbReference type="Proteomes" id="UP000248553"/>
    </source>
</evidence>
<accession>A0A328BA60</accession>
<sequence>MKQLLRLQLQVLDAPSGVTMMLQRGTQELVPPVAAAAGQLLFELQATVSYPKDEAAPRLGGPAVHGPVQRRFLYVNAGTYAGQADSGWARRAKVPLPALTRELVEQALARPDLTLQARILGRAGDGGPACASVKLLDAGWTLAPAWPVPAAQINPDLAVK</sequence>
<dbReference type="InterPro" id="IPR046032">
    <property type="entry name" value="DUF5990"/>
</dbReference>